<dbReference type="InterPro" id="IPR036179">
    <property type="entry name" value="Ig-like_dom_sf"/>
</dbReference>
<accession>F6XBZ3</accession>
<dbReference type="InterPro" id="IPR050199">
    <property type="entry name" value="IgHV"/>
</dbReference>
<dbReference type="SMART" id="SM00406">
    <property type="entry name" value="IGv"/>
    <property type="match status" value="1"/>
</dbReference>
<sequence>PGDLRQPGRSLRLSCKASGFSFSSSYGISWVRQAPGKGLEWVAGICTSGGSTYYADPVKGRFTISKDNANSLVHLQMDSLKTDDTALYYCARDTVRETTS</sequence>
<keyword evidence="3" id="KW-1280">Immunoglobulin</keyword>
<dbReference type="PANTHER" id="PTHR23266">
    <property type="entry name" value="IMMUNOGLOBULIN HEAVY CHAIN"/>
    <property type="match status" value="1"/>
</dbReference>
<protein>
    <recommendedName>
        <fullName evidence="4">Ig-like domain-containing protein</fullName>
    </recommendedName>
</protein>
<evidence type="ECO:0000256" key="1">
    <source>
        <dbReference type="ARBA" id="ARBA00022859"/>
    </source>
</evidence>
<keyword evidence="6" id="KW-1185">Reference proteome</keyword>
<dbReference type="InterPro" id="IPR013106">
    <property type="entry name" value="Ig_V-set"/>
</dbReference>
<dbReference type="Proteomes" id="UP000002279">
    <property type="component" value="Chromosome 14"/>
</dbReference>
<dbReference type="GO" id="GO:0019814">
    <property type="term" value="C:immunoglobulin complex"/>
    <property type="evidence" value="ECO:0007669"/>
    <property type="project" value="UniProtKB-KW"/>
</dbReference>
<dbReference type="STRING" id="9258.ENSOANP00000022426"/>
<evidence type="ECO:0000256" key="3">
    <source>
        <dbReference type="ARBA" id="ARBA00043265"/>
    </source>
</evidence>
<reference evidence="5" key="2">
    <citation type="submission" date="2025-08" db="UniProtKB">
        <authorList>
            <consortium name="Ensembl"/>
        </authorList>
    </citation>
    <scope>IDENTIFICATION</scope>
    <source>
        <strain evidence="5">Glennie</strain>
    </source>
</reference>
<name>F6XBZ3_ORNAN</name>
<proteinExistence type="predicted"/>
<dbReference type="InParanoid" id="F6XBZ3"/>
<dbReference type="GO" id="GO:0016064">
    <property type="term" value="P:immunoglobulin mediated immune response"/>
    <property type="evidence" value="ECO:0000318"/>
    <property type="project" value="GO_Central"/>
</dbReference>
<dbReference type="InterPro" id="IPR007110">
    <property type="entry name" value="Ig-like_dom"/>
</dbReference>
<feature type="domain" description="Ig-like" evidence="4">
    <location>
        <begin position="1"/>
        <end position="100"/>
    </location>
</feature>
<dbReference type="AlphaFoldDB" id="F6XBZ3"/>
<dbReference type="HOGENOM" id="CLU_077975_5_1_1"/>
<dbReference type="Ensembl" id="ENSOANT00000022430.3">
    <property type="protein sequence ID" value="ENSOANP00000022426.3"/>
    <property type="gene ID" value="ENSOANG00000009639.3"/>
</dbReference>
<dbReference type="PROSITE" id="PS50835">
    <property type="entry name" value="IG_LIKE"/>
    <property type="match status" value="1"/>
</dbReference>
<evidence type="ECO:0000259" key="4">
    <source>
        <dbReference type="PROSITE" id="PS50835"/>
    </source>
</evidence>
<keyword evidence="1" id="KW-0391">Immunity</keyword>
<dbReference type="Pfam" id="PF07686">
    <property type="entry name" value="V-set"/>
    <property type="match status" value="1"/>
</dbReference>
<dbReference type="FunFam" id="2.60.40.10:FF:002492">
    <property type="entry name" value="Uncharacterized protein"/>
    <property type="match status" value="1"/>
</dbReference>
<dbReference type="GeneTree" id="ENSGT01050000244936"/>
<evidence type="ECO:0000313" key="5">
    <source>
        <dbReference type="Ensembl" id="ENSOANP00000022426.3"/>
    </source>
</evidence>
<dbReference type="GO" id="GO:0005576">
    <property type="term" value="C:extracellular region"/>
    <property type="evidence" value="ECO:0007669"/>
    <property type="project" value="UniProtKB-ARBA"/>
</dbReference>
<organism evidence="5 6">
    <name type="scientific">Ornithorhynchus anatinus</name>
    <name type="common">Duckbill platypus</name>
    <dbReference type="NCBI Taxonomy" id="9258"/>
    <lineage>
        <taxon>Eukaryota</taxon>
        <taxon>Metazoa</taxon>
        <taxon>Chordata</taxon>
        <taxon>Craniata</taxon>
        <taxon>Vertebrata</taxon>
        <taxon>Euteleostomi</taxon>
        <taxon>Mammalia</taxon>
        <taxon>Monotremata</taxon>
        <taxon>Ornithorhynchidae</taxon>
        <taxon>Ornithorhynchus</taxon>
    </lineage>
</organism>
<dbReference type="OMA" id="TMARRIH"/>
<dbReference type="Gene3D" id="2.60.40.10">
    <property type="entry name" value="Immunoglobulins"/>
    <property type="match status" value="1"/>
</dbReference>
<dbReference type="InterPro" id="IPR013783">
    <property type="entry name" value="Ig-like_fold"/>
</dbReference>
<dbReference type="SUPFAM" id="SSF48726">
    <property type="entry name" value="Immunoglobulin"/>
    <property type="match status" value="1"/>
</dbReference>
<keyword evidence="2" id="KW-1064">Adaptive immunity</keyword>
<reference evidence="5" key="3">
    <citation type="submission" date="2025-09" db="UniProtKB">
        <authorList>
            <consortium name="Ensembl"/>
        </authorList>
    </citation>
    <scope>IDENTIFICATION</scope>
    <source>
        <strain evidence="5">Glennie</strain>
    </source>
</reference>
<reference evidence="5 6" key="1">
    <citation type="journal article" date="2008" name="Nature">
        <title>Genome analysis of the platypus reveals unique signatures of evolution.</title>
        <authorList>
            <person name="Warren W.C."/>
            <person name="Hillier L.W."/>
            <person name="Marshall Graves J.A."/>
            <person name="Birney E."/>
            <person name="Ponting C.P."/>
            <person name="Grutzner F."/>
            <person name="Belov K."/>
            <person name="Miller W."/>
            <person name="Clarke L."/>
            <person name="Chinwalla A.T."/>
            <person name="Yang S.P."/>
            <person name="Heger A."/>
            <person name="Locke D.P."/>
            <person name="Miethke P."/>
            <person name="Waters P.D."/>
            <person name="Veyrunes F."/>
            <person name="Fulton L."/>
            <person name="Fulton B."/>
            <person name="Graves T."/>
            <person name="Wallis J."/>
            <person name="Puente X.S."/>
            <person name="Lopez-Otin C."/>
            <person name="Ordonez G.R."/>
            <person name="Eichler E.E."/>
            <person name="Chen L."/>
            <person name="Cheng Z."/>
            <person name="Deakin J.E."/>
            <person name="Alsop A."/>
            <person name="Thompson K."/>
            <person name="Kirby P."/>
            <person name="Papenfuss A.T."/>
            <person name="Wakefield M.J."/>
            <person name="Olender T."/>
            <person name="Lancet D."/>
            <person name="Huttley G.A."/>
            <person name="Smit A.F."/>
            <person name="Pask A."/>
            <person name="Temple-Smith P."/>
            <person name="Batzer M.A."/>
            <person name="Walker J.A."/>
            <person name="Konkel M.K."/>
            <person name="Harris R.S."/>
            <person name="Whittington C.M."/>
            <person name="Wong E.S."/>
            <person name="Gemmell N.J."/>
            <person name="Buschiazzo E."/>
            <person name="Vargas Jentzsch I.M."/>
            <person name="Merkel A."/>
            <person name="Schmitz J."/>
            <person name="Zemann A."/>
            <person name="Churakov G."/>
            <person name="Kriegs J.O."/>
            <person name="Brosius J."/>
            <person name="Murchison E.P."/>
            <person name="Sachidanandam R."/>
            <person name="Smith C."/>
            <person name="Hannon G.J."/>
            <person name="Tsend-Ayush E."/>
            <person name="McMillan D."/>
            <person name="Attenborough R."/>
            <person name="Rens W."/>
            <person name="Ferguson-Smith M."/>
            <person name="Lefevre C.M."/>
            <person name="Sharp J.A."/>
            <person name="Nicholas K.R."/>
            <person name="Ray D.A."/>
            <person name="Kube M."/>
            <person name="Reinhardt R."/>
            <person name="Pringle T.H."/>
            <person name="Taylor J."/>
            <person name="Jones R.C."/>
            <person name="Nixon B."/>
            <person name="Dacheux J.L."/>
            <person name="Niwa H."/>
            <person name="Sekita Y."/>
            <person name="Huang X."/>
            <person name="Stark A."/>
            <person name="Kheradpour P."/>
            <person name="Kellis M."/>
            <person name="Flicek P."/>
            <person name="Chen Y."/>
            <person name="Webber C."/>
            <person name="Hardison R."/>
            <person name="Nelson J."/>
            <person name="Hallsworth-Pepin K."/>
            <person name="Delehaunty K."/>
            <person name="Markovic C."/>
            <person name="Minx P."/>
            <person name="Feng Y."/>
            <person name="Kremitzki C."/>
            <person name="Mitreva M."/>
            <person name="Glasscock J."/>
            <person name="Wylie T."/>
            <person name="Wohldmann P."/>
            <person name="Thiru P."/>
            <person name="Nhan M.N."/>
            <person name="Pohl C.S."/>
            <person name="Smith S.M."/>
            <person name="Hou S."/>
            <person name="Nefedov M."/>
            <person name="de Jong P.J."/>
            <person name="Renfree M.B."/>
            <person name="Mardis E.R."/>
            <person name="Wilson R.K."/>
        </authorList>
    </citation>
    <scope>NUCLEOTIDE SEQUENCE [LARGE SCALE GENOMIC DNA]</scope>
    <source>
        <strain evidence="5 6">Glennie</strain>
    </source>
</reference>
<dbReference type="Bgee" id="ENSOANG00000009639">
    <property type="expression patterns" value="Expressed in endometrium and 4 other cell types or tissues"/>
</dbReference>
<evidence type="ECO:0000313" key="6">
    <source>
        <dbReference type="Proteomes" id="UP000002279"/>
    </source>
</evidence>
<evidence type="ECO:0000256" key="2">
    <source>
        <dbReference type="ARBA" id="ARBA00023130"/>
    </source>
</evidence>
<dbReference type="GO" id="GO:0003823">
    <property type="term" value="F:antigen binding"/>
    <property type="evidence" value="ECO:0000318"/>
    <property type="project" value="GO_Central"/>
</dbReference>